<dbReference type="SFLD" id="SFLDS00005">
    <property type="entry name" value="Isoprenoid_Synthase_Type_I"/>
    <property type="match status" value="1"/>
</dbReference>
<dbReference type="Pfam" id="PF00348">
    <property type="entry name" value="polyprenyl_synt"/>
    <property type="match status" value="1"/>
</dbReference>
<accession>A0A2T0LSI2</accession>
<dbReference type="Gene3D" id="1.10.600.10">
    <property type="entry name" value="Farnesyl Diphosphate Synthase"/>
    <property type="match status" value="1"/>
</dbReference>
<evidence type="ECO:0000313" key="5">
    <source>
        <dbReference type="Proteomes" id="UP000238362"/>
    </source>
</evidence>
<evidence type="ECO:0000256" key="3">
    <source>
        <dbReference type="RuleBase" id="RU004466"/>
    </source>
</evidence>
<comment type="similarity">
    <text evidence="3">Belongs to the FPP/GGPP synthase family.</text>
</comment>
<dbReference type="InterPro" id="IPR008949">
    <property type="entry name" value="Isoprenoid_synthase_dom_sf"/>
</dbReference>
<keyword evidence="5" id="KW-1185">Reference proteome</keyword>
<dbReference type="SUPFAM" id="SSF48576">
    <property type="entry name" value="Terpenoid synthases"/>
    <property type="match status" value="1"/>
</dbReference>
<keyword evidence="2" id="KW-0460">Magnesium</keyword>
<dbReference type="RefSeq" id="WP_106180182.1">
    <property type="nucleotide sequence ID" value="NZ_PVNH01000007.1"/>
</dbReference>
<dbReference type="AlphaFoldDB" id="A0A2T0LSI2"/>
<organism evidence="4 5">
    <name type="scientific">Prauserella shujinwangii</name>
    <dbReference type="NCBI Taxonomy" id="1453103"/>
    <lineage>
        <taxon>Bacteria</taxon>
        <taxon>Bacillati</taxon>
        <taxon>Actinomycetota</taxon>
        <taxon>Actinomycetes</taxon>
        <taxon>Pseudonocardiales</taxon>
        <taxon>Pseudonocardiaceae</taxon>
        <taxon>Prauserella</taxon>
    </lineage>
</organism>
<dbReference type="PANTHER" id="PTHR12001:SF86">
    <property type="entry name" value="GERANYLGERANYL DIPHOSPHATE SYNTHASE"/>
    <property type="match status" value="1"/>
</dbReference>
<name>A0A2T0LSI2_9PSEU</name>
<reference evidence="4 5" key="1">
    <citation type="submission" date="2018-03" db="EMBL/GenBank/DDBJ databases">
        <title>Genomic Encyclopedia of Type Strains, Phase III (KMG-III): the genomes of soil and plant-associated and newly described type strains.</title>
        <authorList>
            <person name="Whitman W."/>
        </authorList>
    </citation>
    <scope>NUCLEOTIDE SEQUENCE [LARGE SCALE GENOMIC DNA]</scope>
    <source>
        <strain evidence="4 5">CGMCC 4.7125</strain>
    </source>
</reference>
<protein>
    <submittedName>
        <fullName evidence="4">Geranylgeranyl diphosphate synthase type I</fullName>
    </submittedName>
</protein>
<dbReference type="Proteomes" id="UP000238362">
    <property type="component" value="Unassembled WGS sequence"/>
</dbReference>
<dbReference type="CDD" id="cd00685">
    <property type="entry name" value="Trans_IPPS_HT"/>
    <property type="match status" value="1"/>
</dbReference>
<proteinExistence type="inferred from homology"/>
<comment type="caution">
    <text evidence="4">The sequence shown here is derived from an EMBL/GenBank/DDBJ whole genome shotgun (WGS) entry which is preliminary data.</text>
</comment>
<dbReference type="PROSITE" id="PS00723">
    <property type="entry name" value="POLYPRENYL_SYNTHASE_1"/>
    <property type="match status" value="1"/>
</dbReference>
<evidence type="ECO:0000256" key="2">
    <source>
        <dbReference type="ARBA" id="ARBA00022842"/>
    </source>
</evidence>
<evidence type="ECO:0000256" key="1">
    <source>
        <dbReference type="ARBA" id="ARBA00022723"/>
    </source>
</evidence>
<evidence type="ECO:0000313" key="4">
    <source>
        <dbReference type="EMBL" id="PRX46631.1"/>
    </source>
</evidence>
<gene>
    <name evidence="4" type="ORF">B0I33_107208</name>
</gene>
<dbReference type="GO" id="GO:0004659">
    <property type="term" value="F:prenyltransferase activity"/>
    <property type="evidence" value="ECO:0007669"/>
    <property type="project" value="InterPro"/>
</dbReference>
<sequence length="337" mass="35757">MDVALKSPEDGQHPAGPGRALDELHQELARRWAGADALDSICRYAVLPAGKLFRPILLLNAAACVGGRAEEVLPAAVGTECGHVASLVHDDIIDRDEMRRGRFSVQHAFGADDAIIAGDALIFDLFGCLAECRATGIADERIVSALAAVSKAGLDMCRGQHLESRLQGRLDCTVETYLEMVSLKTAAFFRAACACGGILGGGEHEQIRALCAYGDHLGVAFQIHDDLLAYTSATTATGKPADSDVRNRRLTLPVILGYRRGGSAAAELKRIMTGAVEPEQAFGAMARLLGETGAIAAAGALANEQAVLAYEALAALPDSPHRTRLAEFAWRAVERTW</sequence>
<dbReference type="OrthoDB" id="4497239at2"/>
<keyword evidence="1" id="KW-0479">Metal-binding</keyword>
<dbReference type="GO" id="GO:0008299">
    <property type="term" value="P:isoprenoid biosynthetic process"/>
    <property type="evidence" value="ECO:0007669"/>
    <property type="project" value="InterPro"/>
</dbReference>
<dbReference type="PANTHER" id="PTHR12001">
    <property type="entry name" value="GERANYLGERANYL PYROPHOSPHATE SYNTHASE"/>
    <property type="match status" value="1"/>
</dbReference>
<keyword evidence="3" id="KW-0808">Transferase</keyword>
<dbReference type="InterPro" id="IPR033749">
    <property type="entry name" value="Polyprenyl_synt_CS"/>
</dbReference>
<dbReference type="SFLD" id="SFLDG01017">
    <property type="entry name" value="Polyprenyl_Transferase_Like"/>
    <property type="match status" value="1"/>
</dbReference>
<dbReference type="EMBL" id="PVNH01000007">
    <property type="protein sequence ID" value="PRX46631.1"/>
    <property type="molecule type" value="Genomic_DNA"/>
</dbReference>
<dbReference type="GO" id="GO:0046872">
    <property type="term" value="F:metal ion binding"/>
    <property type="evidence" value="ECO:0007669"/>
    <property type="project" value="UniProtKB-KW"/>
</dbReference>
<dbReference type="InterPro" id="IPR000092">
    <property type="entry name" value="Polyprenyl_synt"/>
</dbReference>